<sequence>MLHVQAESANIAPVPVLVPVILHRLQTDGRLPTNRYSRFLGGRIEADTLIAETWASSACARTDRREEFNSRFAPIEKHQVYRICIEIDRRCSSRFLFMMSSLLAVMLVTQADQSSPSMVFAWPPRPQPTPRLDRPVYKREQSHICGSDPSLYSGKKHFHGPHSADYRDHHGNRFVRSLTESDHWDGHYGESSSDETSFRPFNQPTSRRVLSSGSSGLPKPNPHEPSDFDDEDDDSIFPPGLFYESHHSDSVRLSAKKSAKQSSLPGRGSAYLGFQPDEWADMLTPRIHGSPNLSFKTPKGMVSGRKLELVIDALAIIGHPVLVNQKPTHQAHTELSMERGRTRTRSGDKGMTSSPIDSPQKSSSSQSPFLKAALPNQASNPRTSSSDPPLSTNDGVDLNALDLNDALPTSSRSKPPIPAPISQLTRMMTPSITPVDPSSSSTPARVFLHPRSSASTRSNSSPSPVNLPSRFNIRERYNPIPYSPMCGFLQTAPTVTVDERQQTDEPPSMRSTHLIPLQSFTLALIIDTPPASHLSQHLEVYYRDVVLKLTAALKHLERESSYLTREVQLMMHKLSERRGSYSNRSSSQRKQPEIGDMMEFVEQSSDLARALARTFEDLKTLGTTSITLDRQLDLDLLLHRDLLDSNTLPENWLLANSVKTPKPETGDQDRFAHLESWKSLLLLEDPQVLIEQTAPGSLLRDFIAIIKPALTLSEYKFLLDTDSNTIAEMTDHLLYWRKAKLTDMITLRNSYQLTCPIQAGPSNLSSDRLPIAQLQYEFSTTFPNLPHLVMILSLISQRSRQPFSTILPLLNPNLEKSESMAVLVWLLKRDLLLRERTHVRIKIDRETKMKLALWEQEQKQQKGSEEYNEEMDEQSSLSAGSPARNRANRSGVNQTIQVSCSLPTDSRYQPVFGSQPKENSQKGSDAPVTESVKIQNHRQERVAFERSSMSVIHPCSVPDGLHRHNRVTQSLQPGSLTSITSSDEYARDPRRRLRQESVQSDFSALSEALPRDGSDETPAGLILLSHKVDQLADSIIGEPGQATTIEQKWLDEICAEKSDAQIRAFNSAFRYFNGRYALEEIVSRSGLSRKALNEVLNEFKPHLILLIHP</sequence>
<dbReference type="OrthoDB" id="18648at2759"/>
<dbReference type="Pfam" id="PF24064">
    <property type="entry name" value="HTH_NPRL3"/>
    <property type="match status" value="1"/>
</dbReference>
<comment type="similarity">
    <text evidence="1 2">Belongs to the NPR3 family.</text>
</comment>
<feature type="region of interest" description="Disordered" evidence="3">
    <location>
        <begin position="119"/>
        <end position="140"/>
    </location>
</feature>
<dbReference type="GO" id="GO:0034198">
    <property type="term" value="P:cellular response to amino acid starvation"/>
    <property type="evidence" value="ECO:0007669"/>
    <property type="project" value="TreeGrafter"/>
</dbReference>
<keyword evidence="2" id="KW-0732">Signal</keyword>
<feature type="compositionally biased region" description="Polar residues" evidence="3">
    <location>
        <begin position="376"/>
        <end position="394"/>
    </location>
</feature>
<feature type="compositionally biased region" description="Polar residues" evidence="3">
    <location>
        <begin position="190"/>
        <end position="205"/>
    </location>
</feature>
<feature type="region of interest" description="Disordered" evidence="3">
    <location>
        <begin position="327"/>
        <end position="467"/>
    </location>
</feature>
<feature type="region of interest" description="Disordered" evidence="3">
    <location>
        <begin position="856"/>
        <end position="936"/>
    </location>
</feature>
<feature type="domain" description="GATOR1 complex protein NPRL3 C-terminal HTH" evidence="4">
    <location>
        <begin position="1043"/>
        <end position="1104"/>
    </location>
</feature>
<name>A0A2N5SHX8_9BASI</name>
<evidence type="ECO:0000259" key="4">
    <source>
        <dbReference type="Pfam" id="PF24064"/>
    </source>
</evidence>
<dbReference type="Pfam" id="PF03666">
    <property type="entry name" value="NPR3"/>
    <property type="match status" value="1"/>
</dbReference>
<evidence type="ECO:0000256" key="1">
    <source>
        <dbReference type="ARBA" id="ARBA00010546"/>
    </source>
</evidence>
<dbReference type="GO" id="GO:1904262">
    <property type="term" value="P:negative regulation of TORC1 signaling"/>
    <property type="evidence" value="ECO:0007669"/>
    <property type="project" value="TreeGrafter"/>
</dbReference>
<dbReference type="GO" id="GO:1990130">
    <property type="term" value="C:GATOR1 complex"/>
    <property type="evidence" value="ECO:0007669"/>
    <property type="project" value="TreeGrafter"/>
</dbReference>
<comment type="caution">
    <text evidence="5">The sequence shown here is derived from an EMBL/GenBank/DDBJ whole genome shotgun (WGS) entry which is preliminary data.</text>
</comment>
<protein>
    <recommendedName>
        <fullName evidence="2">Nitrogen permease regulator 3</fullName>
    </recommendedName>
    <alternativeName>
        <fullName evidence="2">Required for meiotic nuclear division protein 11</fullName>
    </alternativeName>
</protein>
<feature type="region of interest" description="Disordered" evidence="3">
    <location>
        <begin position="186"/>
        <end position="241"/>
    </location>
</feature>
<proteinExistence type="inferred from homology"/>
<accession>A0A2N5SHX8</accession>
<feature type="compositionally biased region" description="Basic and acidic residues" evidence="3">
    <location>
        <begin position="131"/>
        <end position="140"/>
    </location>
</feature>
<dbReference type="InterPro" id="IPR056603">
    <property type="entry name" value="HTH_NPRL3"/>
</dbReference>
<dbReference type="EMBL" id="PGCJ01000970">
    <property type="protein sequence ID" value="PLW12819.1"/>
    <property type="molecule type" value="Genomic_DNA"/>
</dbReference>
<dbReference type="PANTHER" id="PTHR13153">
    <property type="entry name" value="CGTHBA PROTEIN -14 GENE PROTEIN"/>
    <property type="match status" value="1"/>
</dbReference>
<feature type="compositionally biased region" description="Polar residues" evidence="3">
    <location>
        <begin position="888"/>
        <end position="907"/>
    </location>
</feature>
<feature type="compositionally biased region" description="Low complexity" evidence="3">
    <location>
        <begin position="353"/>
        <end position="368"/>
    </location>
</feature>
<dbReference type="PANTHER" id="PTHR13153:SF5">
    <property type="entry name" value="GATOR COMPLEX PROTEIN NPRL3"/>
    <property type="match status" value="1"/>
</dbReference>
<dbReference type="STRING" id="200324.A0A2N5SHX8"/>
<dbReference type="GO" id="GO:0005774">
    <property type="term" value="C:vacuolar membrane"/>
    <property type="evidence" value="ECO:0007669"/>
    <property type="project" value="UniProtKB-SubCell"/>
</dbReference>
<feature type="compositionally biased region" description="Polar residues" evidence="3">
    <location>
        <begin position="968"/>
        <end position="983"/>
    </location>
</feature>
<comment type="subcellular location">
    <subcellularLocation>
        <location evidence="2">Vacuole membrane</location>
        <topology evidence="2">Peripheral membrane protein</topology>
    </subcellularLocation>
</comment>
<dbReference type="InterPro" id="IPR005365">
    <property type="entry name" value="Npr3"/>
</dbReference>
<organism evidence="5 6">
    <name type="scientific">Puccinia coronata f. sp. avenae</name>
    <dbReference type="NCBI Taxonomy" id="200324"/>
    <lineage>
        <taxon>Eukaryota</taxon>
        <taxon>Fungi</taxon>
        <taxon>Dikarya</taxon>
        <taxon>Basidiomycota</taxon>
        <taxon>Pucciniomycotina</taxon>
        <taxon>Pucciniomycetes</taxon>
        <taxon>Pucciniales</taxon>
        <taxon>Pucciniaceae</taxon>
        <taxon>Puccinia</taxon>
    </lineage>
</organism>
<evidence type="ECO:0000256" key="3">
    <source>
        <dbReference type="SAM" id="MobiDB-lite"/>
    </source>
</evidence>
<evidence type="ECO:0000256" key="2">
    <source>
        <dbReference type="RuleBase" id="RU368069"/>
    </source>
</evidence>
<keyword evidence="2" id="KW-0469">Meiosis</keyword>
<gene>
    <name evidence="5" type="ORF">PCANC_16878</name>
</gene>
<comment type="function">
    <text evidence="2">Mediates inactivation of the TORC1 complex in response to amino acid starvation. Required for meiotic nuclear division.</text>
</comment>
<dbReference type="GO" id="GO:0038202">
    <property type="term" value="P:TORC1 signaling"/>
    <property type="evidence" value="ECO:0007669"/>
    <property type="project" value="TreeGrafter"/>
</dbReference>
<feature type="compositionally biased region" description="Low complexity" evidence="3">
    <location>
        <begin position="206"/>
        <end position="217"/>
    </location>
</feature>
<feature type="compositionally biased region" description="Polar residues" evidence="3">
    <location>
        <begin position="422"/>
        <end position="443"/>
    </location>
</feature>
<evidence type="ECO:0000313" key="6">
    <source>
        <dbReference type="Proteomes" id="UP000235388"/>
    </source>
</evidence>
<feature type="compositionally biased region" description="Low complexity" evidence="3">
    <location>
        <begin position="450"/>
        <end position="467"/>
    </location>
</feature>
<feature type="compositionally biased region" description="Low complexity" evidence="3">
    <location>
        <begin position="397"/>
        <end position="407"/>
    </location>
</feature>
<dbReference type="GO" id="GO:0051321">
    <property type="term" value="P:meiotic cell cycle"/>
    <property type="evidence" value="ECO:0007669"/>
    <property type="project" value="UniProtKB-UniRule"/>
</dbReference>
<feature type="region of interest" description="Disordered" evidence="3">
    <location>
        <begin position="968"/>
        <end position="1013"/>
    </location>
</feature>
<dbReference type="Proteomes" id="UP000235388">
    <property type="component" value="Unassembled WGS sequence"/>
</dbReference>
<dbReference type="AlphaFoldDB" id="A0A2N5SHX8"/>
<evidence type="ECO:0000313" key="5">
    <source>
        <dbReference type="EMBL" id="PLW12819.1"/>
    </source>
</evidence>
<reference evidence="5 6" key="1">
    <citation type="submission" date="2017-11" db="EMBL/GenBank/DDBJ databases">
        <title>De novo assembly and phasing of dikaryotic genomes from two isolates of Puccinia coronata f. sp. avenae, the causal agent of oat crown rust.</title>
        <authorList>
            <person name="Miller M.E."/>
            <person name="Zhang Y."/>
            <person name="Omidvar V."/>
            <person name="Sperschneider J."/>
            <person name="Schwessinger B."/>
            <person name="Raley C."/>
            <person name="Palmer J.M."/>
            <person name="Garnica D."/>
            <person name="Upadhyaya N."/>
            <person name="Rathjen J."/>
            <person name="Taylor J.M."/>
            <person name="Park R.F."/>
            <person name="Dodds P.N."/>
            <person name="Hirsch C.D."/>
            <person name="Kianian S.F."/>
            <person name="Figueroa M."/>
        </authorList>
    </citation>
    <scope>NUCLEOTIDE SEQUENCE [LARGE SCALE GENOMIC DNA]</scope>
    <source>
        <strain evidence="5">12NC29</strain>
    </source>
</reference>
<feature type="compositionally biased region" description="Basic and acidic residues" evidence="3">
    <location>
        <begin position="856"/>
        <end position="865"/>
    </location>
</feature>
<dbReference type="GO" id="GO:0010508">
    <property type="term" value="P:positive regulation of autophagy"/>
    <property type="evidence" value="ECO:0007669"/>
    <property type="project" value="TreeGrafter"/>
</dbReference>
<feature type="compositionally biased region" description="Basic and acidic residues" evidence="3">
    <location>
        <begin position="331"/>
        <end position="348"/>
    </location>
</feature>
<keyword evidence="6" id="KW-1185">Reference proteome</keyword>